<dbReference type="GO" id="GO:0016803">
    <property type="term" value="F:ether hydrolase activity"/>
    <property type="evidence" value="ECO:0007669"/>
    <property type="project" value="TreeGrafter"/>
</dbReference>
<sequence>MPAATEAASERFQGLDQWNTTGILEALWAGQSRAVAACLPALPAIERAVEDAAARLGSSGRLIYVGAGSSGLIAALDALELASTFDWPDERLAIVLAGGLDFSRGLDSGTEDDPEAARTRMRGLDCTAADVVIGVSASGTSRFTVAALEEARQAGAGTMAVACNAGSALLAAALHPVLIETGAEVIGGSTRLGAGTAQKLVLNLFSTALMVRLGAVFDNLMVNVRPENEKLRQRCVAMVARIAGCGPETAADAIARTGSVKLAVLALAGVDGERAGAALGNAGGNLRKALGTCPKPE</sequence>
<dbReference type="EMBL" id="BJYZ01000019">
    <property type="protein sequence ID" value="GEO40013.1"/>
    <property type="molecule type" value="Genomic_DNA"/>
</dbReference>
<dbReference type="OrthoDB" id="9813395at2"/>
<accession>A0A512DU72</accession>
<comment type="caution">
    <text evidence="4">The sequence shown here is derived from an EMBL/GenBank/DDBJ whole genome shotgun (WGS) entry which is preliminary data.</text>
</comment>
<keyword evidence="2" id="KW-0119">Carbohydrate metabolism</keyword>
<dbReference type="CDD" id="cd05007">
    <property type="entry name" value="SIS_Etherase"/>
    <property type="match status" value="1"/>
</dbReference>
<dbReference type="InterPro" id="IPR040190">
    <property type="entry name" value="MURQ/GCKR"/>
</dbReference>
<feature type="domain" description="SIS" evidence="3">
    <location>
        <begin position="52"/>
        <end position="215"/>
    </location>
</feature>
<dbReference type="SUPFAM" id="SSF53697">
    <property type="entry name" value="SIS domain"/>
    <property type="match status" value="1"/>
</dbReference>
<dbReference type="NCBIfam" id="NF003915">
    <property type="entry name" value="PRK05441.1"/>
    <property type="match status" value="1"/>
</dbReference>
<organism evidence="4 5">
    <name type="scientific">Skermanella aerolata</name>
    <dbReference type="NCBI Taxonomy" id="393310"/>
    <lineage>
        <taxon>Bacteria</taxon>
        <taxon>Pseudomonadati</taxon>
        <taxon>Pseudomonadota</taxon>
        <taxon>Alphaproteobacteria</taxon>
        <taxon>Rhodospirillales</taxon>
        <taxon>Azospirillaceae</taxon>
        <taxon>Skermanella</taxon>
    </lineage>
</organism>
<proteinExistence type="predicted"/>
<dbReference type="Gene3D" id="3.40.50.10490">
    <property type="entry name" value="Glucose-6-phosphate isomerase like protein, domain 1"/>
    <property type="match status" value="1"/>
</dbReference>
<dbReference type="GO" id="GO:0046348">
    <property type="term" value="P:amino sugar catabolic process"/>
    <property type="evidence" value="ECO:0007669"/>
    <property type="project" value="InterPro"/>
</dbReference>
<dbReference type="InterPro" id="IPR001347">
    <property type="entry name" value="SIS_dom"/>
</dbReference>
<dbReference type="PANTHER" id="PTHR10088:SF4">
    <property type="entry name" value="GLUCOKINASE REGULATORY PROTEIN"/>
    <property type="match status" value="1"/>
</dbReference>
<evidence type="ECO:0000313" key="4">
    <source>
        <dbReference type="EMBL" id="GEO40013.1"/>
    </source>
</evidence>
<dbReference type="Proteomes" id="UP000321523">
    <property type="component" value="Unassembled WGS sequence"/>
</dbReference>
<dbReference type="GO" id="GO:0016835">
    <property type="term" value="F:carbon-oxygen lyase activity"/>
    <property type="evidence" value="ECO:0007669"/>
    <property type="project" value="InterPro"/>
</dbReference>
<dbReference type="Pfam" id="PF13580">
    <property type="entry name" value="SIS_2"/>
    <property type="match status" value="1"/>
</dbReference>
<protein>
    <submittedName>
        <fullName evidence="4">N-acetylmuramic acid 6-phosphate etherase</fullName>
    </submittedName>
</protein>
<reference evidence="4 5" key="1">
    <citation type="submission" date="2019-07" db="EMBL/GenBank/DDBJ databases">
        <title>Whole genome shotgun sequence of Skermanella aerolata NBRC 106429.</title>
        <authorList>
            <person name="Hosoyama A."/>
            <person name="Uohara A."/>
            <person name="Ohji S."/>
            <person name="Ichikawa N."/>
        </authorList>
    </citation>
    <scope>NUCLEOTIDE SEQUENCE [LARGE SCALE GENOMIC DNA]</scope>
    <source>
        <strain evidence="4 5">NBRC 106429</strain>
    </source>
</reference>
<evidence type="ECO:0000256" key="2">
    <source>
        <dbReference type="ARBA" id="ARBA00023277"/>
    </source>
</evidence>
<evidence type="ECO:0000259" key="3">
    <source>
        <dbReference type="PROSITE" id="PS51464"/>
    </source>
</evidence>
<evidence type="ECO:0000256" key="1">
    <source>
        <dbReference type="ARBA" id="ARBA00023239"/>
    </source>
</evidence>
<dbReference type="PANTHER" id="PTHR10088">
    <property type="entry name" value="GLUCOKINASE REGULATORY PROTEIN"/>
    <property type="match status" value="1"/>
</dbReference>
<name>A0A512DU72_9PROT</name>
<dbReference type="GO" id="GO:0097367">
    <property type="term" value="F:carbohydrate derivative binding"/>
    <property type="evidence" value="ECO:0007669"/>
    <property type="project" value="InterPro"/>
</dbReference>
<dbReference type="InterPro" id="IPR046348">
    <property type="entry name" value="SIS_dom_sf"/>
</dbReference>
<dbReference type="AlphaFoldDB" id="A0A512DU72"/>
<keyword evidence="5" id="KW-1185">Reference proteome</keyword>
<keyword evidence="1" id="KW-0456">Lyase</keyword>
<dbReference type="PROSITE" id="PS51464">
    <property type="entry name" value="SIS"/>
    <property type="match status" value="1"/>
</dbReference>
<gene>
    <name evidence="4" type="ORF">SAE02_41610</name>
</gene>
<evidence type="ECO:0000313" key="5">
    <source>
        <dbReference type="Proteomes" id="UP000321523"/>
    </source>
</evidence>
<dbReference type="GO" id="GO:0009254">
    <property type="term" value="P:peptidoglycan turnover"/>
    <property type="evidence" value="ECO:0007669"/>
    <property type="project" value="TreeGrafter"/>
</dbReference>
<dbReference type="InterPro" id="IPR005488">
    <property type="entry name" value="Etherase_MurQ"/>
</dbReference>
<dbReference type="Gene3D" id="1.10.8.1080">
    <property type="match status" value="1"/>
</dbReference>
<dbReference type="RefSeq" id="WP_044433711.1">
    <property type="nucleotide sequence ID" value="NZ_BJYZ01000019.1"/>
</dbReference>